<reference evidence="6 7" key="2">
    <citation type="submission" date="2023-11" db="EMBL/GenBank/DDBJ databases">
        <authorList>
            <person name="Lara A.C."/>
            <person name="Chronakova A."/>
        </authorList>
    </citation>
    <scope>NUCLEOTIDE SEQUENCE [LARGE SCALE GENOMIC DNA]</scope>
    <source>
        <strain evidence="6 7">BCCO 10_0061</strain>
    </source>
</reference>
<keyword evidence="4" id="KW-0411">Iron-sulfur</keyword>
<name>A0ABU4V6I5_9PSEU</name>
<dbReference type="InterPro" id="IPR058240">
    <property type="entry name" value="rSAM_sf"/>
</dbReference>
<dbReference type="RefSeq" id="WP_319979410.1">
    <property type="nucleotide sequence ID" value="NZ_JAXAVU010000014.1"/>
</dbReference>
<dbReference type="Proteomes" id="UP001285352">
    <property type="component" value="Unassembled WGS sequence"/>
</dbReference>
<dbReference type="PANTHER" id="PTHR43273:SF8">
    <property type="entry name" value="RADICAL SAM DOMAIN PROTEIN"/>
    <property type="match status" value="1"/>
</dbReference>
<dbReference type="NCBIfam" id="TIGR04269">
    <property type="entry name" value="SAM_SPASM_FxsB"/>
    <property type="match status" value="1"/>
</dbReference>
<evidence type="ECO:0000313" key="6">
    <source>
        <dbReference type="EMBL" id="MDX8147354.1"/>
    </source>
</evidence>
<evidence type="ECO:0000256" key="4">
    <source>
        <dbReference type="ARBA" id="ARBA00023014"/>
    </source>
</evidence>
<dbReference type="InterPro" id="IPR026335">
    <property type="entry name" value="rSAM_SPASM_FxsB"/>
</dbReference>
<dbReference type="CDD" id="cd01335">
    <property type="entry name" value="Radical_SAM"/>
    <property type="match status" value="1"/>
</dbReference>
<proteinExistence type="predicted"/>
<dbReference type="SFLD" id="SFLDS00029">
    <property type="entry name" value="Radical_SAM"/>
    <property type="match status" value="1"/>
</dbReference>
<dbReference type="Gene3D" id="3.20.20.70">
    <property type="entry name" value="Aldolase class I"/>
    <property type="match status" value="1"/>
</dbReference>
<evidence type="ECO:0000256" key="1">
    <source>
        <dbReference type="ARBA" id="ARBA00022691"/>
    </source>
</evidence>
<sequence length="371" mass="40574">MDRTPRLLPREFVVKIHSRCNLACDYCYVYEMADQRWRSRPVRMSAETFEWTAFRITEHVRTHALEHVDVVLHGGEPLLAGMEAIRGFLTSVRSAIGGVARFSLQTNGLLLSEDVLSALLELEVRVGVSIDGTAADHDRHRRYRSGGGSHAAVARALELLQEQRFRPIYSGLLCTIDLANDPVATYEALVSFGPPVVDFLLPHGNWTSPPPGVGAYADWLIAVFERWYRAPSPETSVRIFGEIMNVLLGGRSRVEGIGTTPTSTVVVETDGALEGPDQLASSFHGAAVTGLDVTTASFDDAARSLVPTGLPLPCHDCEVRAVCGGGLLAHRYRAGAGFGHRTVYCADMFRLIQHVRQRLNSDIAALAGRSR</sequence>
<keyword evidence="3" id="KW-0408">Iron</keyword>
<protein>
    <submittedName>
        <fullName evidence="6">FxsB family cyclophane-forming radical SAM/SPASM peptide maturase</fullName>
    </submittedName>
</protein>
<gene>
    <name evidence="6" type="ORF">SK854_34955</name>
</gene>
<dbReference type="InterPro" id="IPR023867">
    <property type="entry name" value="Sulphatase_maturase_rSAM"/>
</dbReference>
<evidence type="ECO:0000256" key="3">
    <source>
        <dbReference type="ARBA" id="ARBA00023004"/>
    </source>
</evidence>
<dbReference type="SFLD" id="SFLDG01072">
    <property type="entry name" value="dehydrogenase_like"/>
    <property type="match status" value="1"/>
</dbReference>
<keyword evidence="1" id="KW-0949">S-adenosyl-L-methionine</keyword>
<evidence type="ECO:0000313" key="7">
    <source>
        <dbReference type="Proteomes" id="UP001285352"/>
    </source>
</evidence>
<dbReference type="SUPFAM" id="SSF102114">
    <property type="entry name" value="Radical SAM enzymes"/>
    <property type="match status" value="1"/>
</dbReference>
<dbReference type="PROSITE" id="PS51918">
    <property type="entry name" value="RADICAL_SAM"/>
    <property type="match status" value="1"/>
</dbReference>
<organism evidence="6 7">
    <name type="scientific">Lentzea sokolovensis</name>
    <dbReference type="NCBI Taxonomy" id="3095429"/>
    <lineage>
        <taxon>Bacteria</taxon>
        <taxon>Bacillati</taxon>
        <taxon>Actinomycetota</taxon>
        <taxon>Actinomycetes</taxon>
        <taxon>Pseudonocardiales</taxon>
        <taxon>Pseudonocardiaceae</taxon>
        <taxon>Lentzea</taxon>
    </lineage>
</organism>
<evidence type="ECO:0000256" key="2">
    <source>
        <dbReference type="ARBA" id="ARBA00022723"/>
    </source>
</evidence>
<keyword evidence="2" id="KW-0479">Metal-binding</keyword>
<reference evidence="6 7" key="1">
    <citation type="submission" date="2023-11" db="EMBL/GenBank/DDBJ databases">
        <title>Lentzea sokolovensis, sp. nov., Lentzea kristufkii, sp. nov., and Lentzea miocenensis, sp. nov., rare actinobacteria from Sokolov Coal Basin, Miocene lacustrine sediment, Czech Republic.</title>
        <authorList>
            <person name="Lara A."/>
            <person name="Kotroba L."/>
            <person name="Nouioui I."/>
            <person name="Neumann-Schaal M."/>
            <person name="Mast Y."/>
            <person name="Chronakova A."/>
        </authorList>
    </citation>
    <scope>NUCLEOTIDE SEQUENCE [LARGE SCALE GENOMIC DNA]</scope>
    <source>
        <strain evidence="6 7">BCCO 10_0061</strain>
    </source>
</reference>
<dbReference type="Pfam" id="PF04055">
    <property type="entry name" value="Radical_SAM"/>
    <property type="match status" value="1"/>
</dbReference>
<evidence type="ECO:0000259" key="5">
    <source>
        <dbReference type="PROSITE" id="PS51918"/>
    </source>
</evidence>
<accession>A0ABU4V6I5</accession>
<dbReference type="InterPro" id="IPR013785">
    <property type="entry name" value="Aldolase_TIM"/>
</dbReference>
<dbReference type="PANTHER" id="PTHR43273">
    <property type="entry name" value="ANAEROBIC SULFATASE-MATURATING ENZYME HOMOLOG ASLB-RELATED"/>
    <property type="match status" value="1"/>
</dbReference>
<dbReference type="SFLD" id="SFLDG01067">
    <property type="entry name" value="SPASM/twitch_domain_containing"/>
    <property type="match status" value="1"/>
</dbReference>
<comment type="caution">
    <text evidence="6">The sequence shown here is derived from an EMBL/GenBank/DDBJ whole genome shotgun (WGS) entry which is preliminary data.</text>
</comment>
<keyword evidence="7" id="KW-1185">Reference proteome</keyword>
<dbReference type="SFLD" id="SFLDG01386">
    <property type="entry name" value="main_SPASM_domain-containing"/>
    <property type="match status" value="1"/>
</dbReference>
<dbReference type="EMBL" id="JAXAVU010000014">
    <property type="protein sequence ID" value="MDX8147354.1"/>
    <property type="molecule type" value="Genomic_DNA"/>
</dbReference>
<dbReference type="InterPro" id="IPR007197">
    <property type="entry name" value="rSAM"/>
</dbReference>
<feature type="domain" description="Radical SAM core" evidence="5">
    <location>
        <begin position="6"/>
        <end position="251"/>
    </location>
</feature>